<accession>A0ABS5Q8Y4</accession>
<evidence type="ECO:0000313" key="2">
    <source>
        <dbReference type="EMBL" id="MBS7809927.1"/>
    </source>
</evidence>
<keyword evidence="1" id="KW-0732">Signal</keyword>
<reference evidence="2 3" key="1">
    <citation type="submission" date="2021-05" db="EMBL/GenBank/DDBJ databases">
        <title>Roseococcus sp. XZZS9, whole genome shotgun sequencing project.</title>
        <authorList>
            <person name="Zhao G."/>
            <person name="Shen L."/>
        </authorList>
    </citation>
    <scope>NUCLEOTIDE SEQUENCE [LARGE SCALE GENOMIC DNA]</scope>
    <source>
        <strain evidence="2 3">XZZS9</strain>
    </source>
</reference>
<organism evidence="2 3">
    <name type="scientific">Roseococcus pinisoli</name>
    <dbReference type="NCBI Taxonomy" id="2835040"/>
    <lineage>
        <taxon>Bacteria</taxon>
        <taxon>Pseudomonadati</taxon>
        <taxon>Pseudomonadota</taxon>
        <taxon>Alphaproteobacteria</taxon>
        <taxon>Acetobacterales</taxon>
        <taxon>Roseomonadaceae</taxon>
        <taxon>Roseococcus</taxon>
    </lineage>
</organism>
<evidence type="ECO:0000313" key="3">
    <source>
        <dbReference type="Proteomes" id="UP000766336"/>
    </source>
</evidence>
<feature type="chain" id="PRO_5047212513" evidence="1">
    <location>
        <begin position="27"/>
        <end position="230"/>
    </location>
</feature>
<dbReference type="RefSeq" id="WP_213668579.1">
    <property type="nucleotide sequence ID" value="NZ_JAHCDA010000001.1"/>
</dbReference>
<feature type="signal peptide" evidence="1">
    <location>
        <begin position="1"/>
        <end position="26"/>
    </location>
</feature>
<protein>
    <submittedName>
        <fullName evidence="2">ABC transporter permease</fullName>
    </submittedName>
</protein>
<dbReference type="EMBL" id="JAHCDA010000001">
    <property type="protein sequence ID" value="MBS7809927.1"/>
    <property type="molecule type" value="Genomic_DNA"/>
</dbReference>
<keyword evidence="3" id="KW-1185">Reference proteome</keyword>
<gene>
    <name evidence="2" type="ORF">KHU32_03195</name>
</gene>
<name>A0ABS5Q8Y4_9PROT</name>
<dbReference type="Proteomes" id="UP000766336">
    <property type="component" value="Unassembled WGS sequence"/>
</dbReference>
<comment type="caution">
    <text evidence="2">The sequence shown here is derived from an EMBL/GenBank/DDBJ whole genome shotgun (WGS) entry which is preliminary data.</text>
</comment>
<proteinExistence type="predicted"/>
<evidence type="ECO:0000256" key="1">
    <source>
        <dbReference type="SAM" id="SignalP"/>
    </source>
</evidence>
<sequence>MRRLLRATLAAAFLALAPGLAFQAQAQSQVYDPVPPRGSAYLRLVNGLGGEVQARPDFLPAQRLGTEPAQRIMAYTAVENVAGRTLRLEFQEGQHRGNATLRVEPGSFNTVLLHRTADGIGATAVVDTADFNQTRSRIAFYNALPDCPAASLALLPSGPAIFEGVAALGTRARSVNPVTARVGASCGDRAAAPIELQGLEAGGMYSIWLMGSGSDVRGFMTRDTTARYQR</sequence>